<dbReference type="SUPFAM" id="SSF53335">
    <property type="entry name" value="S-adenosyl-L-methionine-dependent methyltransferases"/>
    <property type="match status" value="1"/>
</dbReference>
<dbReference type="GO" id="GO:0008168">
    <property type="term" value="F:methyltransferase activity"/>
    <property type="evidence" value="ECO:0007669"/>
    <property type="project" value="UniProtKB-KW"/>
</dbReference>
<keyword evidence="1" id="KW-0489">Methyltransferase</keyword>
<comment type="caution">
    <text evidence="1">The sequence shown here is derived from an EMBL/GenBank/DDBJ whole genome shotgun (WGS) entry which is preliminary data.</text>
</comment>
<organism evidence="1 2">
    <name type="scientific">Clostridium porci</name>
    <dbReference type="NCBI Taxonomy" id="2605778"/>
    <lineage>
        <taxon>Bacteria</taxon>
        <taxon>Bacillati</taxon>
        <taxon>Bacillota</taxon>
        <taxon>Clostridia</taxon>
        <taxon>Eubacteriales</taxon>
        <taxon>Clostridiaceae</taxon>
        <taxon>Clostridium</taxon>
    </lineage>
</organism>
<sequence length="320" mass="37700">MNMDNEVIVLVSPENSAELERQLKKKYTHVFGESVFNMIGCLPESASYKRLFPLGHFYNLYPDVSEVKKKSSFLYDEQKELPGIDLNEDGQKKWLYKMRTKYKNVPDWTLTGRYRAEYGNVSLSPGDMIGLCTMLQLVRPQRLIEVGSGWSSGVILDTNETLLNDSIKCSFIEPYPELLQSLLKEGDRIELHIKGLEEVEINYFTQLEEGDILFIDSSHVSKMGSDVNYLFFEILPRLKKGVYVHLHDIFYPFEYPMDWIENGMVWNEMYILRSFLQYNHEWEIVFFQNMMEKKYPDIFLKEWPTKLPIHGGSFWMKKVQ</sequence>
<keyword evidence="2" id="KW-1185">Reference proteome</keyword>
<evidence type="ECO:0000313" key="1">
    <source>
        <dbReference type="EMBL" id="MSS35111.1"/>
    </source>
</evidence>
<protein>
    <submittedName>
        <fullName evidence="1">Class I SAM-dependent methyltransferase</fullName>
    </submittedName>
</protein>
<evidence type="ECO:0000313" key="2">
    <source>
        <dbReference type="Proteomes" id="UP000429958"/>
    </source>
</evidence>
<dbReference type="Pfam" id="PF13578">
    <property type="entry name" value="Methyltransf_24"/>
    <property type="match status" value="1"/>
</dbReference>
<dbReference type="AlphaFoldDB" id="A0A7X2TBQ7"/>
<keyword evidence="1" id="KW-0808">Transferase</keyword>
<name>A0A7X2TBQ7_9CLOT</name>
<dbReference type="Proteomes" id="UP000429958">
    <property type="component" value="Unassembled WGS sequence"/>
</dbReference>
<gene>
    <name evidence="1" type="ORF">FYJ39_00590</name>
</gene>
<proteinExistence type="predicted"/>
<dbReference type="EMBL" id="VUMD01000001">
    <property type="protein sequence ID" value="MSS35111.1"/>
    <property type="molecule type" value="Genomic_DNA"/>
</dbReference>
<dbReference type="InterPro" id="IPR029063">
    <property type="entry name" value="SAM-dependent_MTases_sf"/>
</dbReference>
<reference evidence="1 2" key="1">
    <citation type="submission" date="2019-08" db="EMBL/GenBank/DDBJ databases">
        <title>In-depth cultivation of the pig gut microbiome towards novel bacterial diversity and tailored functional studies.</title>
        <authorList>
            <person name="Wylensek D."/>
            <person name="Hitch T.C.A."/>
            <person name="Clavel T."/>
        </authorList>
    </citation>
    <scope>NUCLEOTIDE SEQUENCE [LARGE SCALE GENOMIC DNA]</scope>
    <source>
        <strain evidence="1 2">WCA-389-WT-23D1</strain>
    </source>
</reference>
<dbReference type="Gene3D" id="3.40.50.150">
    <property type="entry name" value="Vaccinia Virus protein VP39"/>
    <property type="match status" value="1"/>
</dbReference>
<dbReference type="GO" id="GO:0032259">
    <property type="term" value="P:methylation"/>
    <property type="evidence" value="ECO:0007669"/>
    <property type="project" value="UniProtKB-KW"/>
</dbReference>
<accession>A0A7X2TBQ7</accession>